<dbReference type="EMBL" id="MPZV01000006">
    <property type="protein sequence ID" value="OOY22490.1"/>
    <property type="molecule type" value="Genomic_DNA"/>
</dbReference>
<name>A0ABX3MVJ5_9RHOB</name>
<dbReference type="Proteomes" id="UP000190787">
    <property type="component" value="Unassembled WGS sequence"/>
</dbReference>
<evidence type="ECO:0000313" key="2">
    <source>
        <dbReference type="Proteomes" id="UP000190787"/>
    </source>
</evidence>
<sequence length="139" mass="14715">MKFSELAKDAETLAKHLPVAAVKLRGHDVDVFRIAAGDILYAVGKAPALLDAWTEEGEGRATKIAEALSSAGLDVIDHLIAAGLKATREEVSQFELDLSEQFNILNAILKHSIPDELLEKVHAGLANAGLGFGETASAD</sequence>
<keyword evidence="2" id="KW-1185">Reference proteome</keyword>
<accession>A0ABX3MVJ5</accession>
<protein>
    <submittedName>
        <fullName evidence="1">Uncharacterized protein</fullName>
    </submittedName>
</protein>
<proteinExistence type="predicted"/>
<evidence type="ECO:0000313" key="1">
    <source>
        <dbReference type="EMBL" id="OOY22490.1"/>
    </source>
</evidence>
<gene>
    <name evidence="1" type="ORF">BMI91_19605</name>
</gene>
<organism evidence="1 2">
    <name type="scientific">Thioclava sediminum</name>
    <dbReference type="NCBI Taxonomy" id="1915319"/>
    <lineage>
        <taxon>Bacteria</taxon>
        <taxon>Pseudomonadati</taxon>
        <taxon>Pseudomonadota</taxon>
        <taxon>Alphaproteobacteria</taxon>
        <taxon>Rhodobacterales</taxon>
        <taxon>Paracoccaceae</taxon>
        <taxon>Thioclava</taxon>
    </lineage>
</organism>
<dbReference type="RefSeq" id="WP_078606345.1">
    <property type="nucleotide sequence ID" value="NZ_MPZV01000006.1"/>
</dbReference>
<reference evidence="1 2" key="1">
    <citation type="submission" date="2016-11" db="EMBL/GenBank/DDBJ databases">
        <title>A multilocus sequence analysis scheme for characterization of bacteria in the genus Thioclava.</title>
        <authorList>
            <person name="Liu Y."/>
            <person name="Shao Z."/>
        </authorList>
    </citation>
    <scope>NUCLEOTIDE SEQUENCE [LARGE SCALE GENOMIC DNA]</scope>
    <source>
        <strain evidence="1 2">TAW-CT134</strain>
    </source>
</reference>
<comment type="caution">
    <text evidence="1">The sequence shown here is derived from an EMBL/GenBank/DDBJ whole genome shotgun (WGS) entry which is preliminary data.</text>
</comment>